<dbReference type="EMBL" id="MNUJ01000044">
    <property type="protein sequence ID" value="OIN89338.1"/>
    <property type="molecule type" value="Genomic_DNA"/>
</dbReference>
<evidence type="ECO:0000259" key="2">
    <source>
        <dbReference type="Pfam" id="PF11258"/>
    </source>
</evidence>
<evidence type="ECO:0000313" key="5">
    <source>
        <dbReference type="Proteomes" id="UP000182753"/>
    </source>
</evidence>
<evidence type="ECO:0000313" key="4">
    <source>
        <dbReference type="EMBL" id="OIN89338.1"/>
    </source>
</evidence>
<dbReference type="InterPro" id="IPR021416">
    <property type="entry name" value="DUF3048_N"/>
</dbReference>
<feature type="domain" description="DUF3048" evidence="3">
    <location>
        <begin position="254"/>
        <end position="368"/>
    </location>
</feature>
<evidence type="ECO:0000256" key="1">
    <source>
        <dbReference type="SAM" id="Phobius"/>
    </source>
</evidence>
<feature type="transmembrane region" description="Helical" evidence="1">
    <location>
        <begin position="38"/>
        <end position="59"/>
    </location>
</feature>
<reference evidence="4 5" key="1">
    <citation type="journal article" date="2016" name="Environ. Microbiol.">
        <title>Genomic resolution of a cold subsurface aquifer community provides metabolic insights for novel microbes adapted to high CO concentrations.</title>
        <authorList>
            <person name="Probst A.J."/>
            <person name="Castelle C.J."/>
            <person name="Singh A."/>
            <person name="Brown C.T."/>
            <person name="Anantharaman K."/>
            <person name="Sharon I."/>
            <person name="Hug L.A."/>
            <person name="Burstein D."/>
            <person name="Emerson J.B."/>
            <person name="Thomas B.C."/>
            <person name="Banfield J.F."/>
        </authorList>
    </citation>
    <scope>NUCLEOTIDE SEQUENCE [LARGE SCALE GENOMIC DNA]</scope>
    <source>
        <strain evidence="4">CG1_02_42_45</strain>
    </source>
</reference>
<gene>
    <name evidence="4" type="ORF">AUJ40_02095</name>
</gene>
<evidence type="ECO:0000259" key="3">
    <source>
        <dbReference type="Pfam" id="PF17479"/>
    </source>
</evidence>
<dbReference type="Pfam" id="PF17479">
    <property type="entry name" value="DUF3048_C"/>
    <property type="match status" value="1"/>
</dbReference>
<proteinExistence type="predicted"/>
<dbReference type="Gene3D" id="3.50.90.10">
    <property type="entry name" value="YerB-like"/>
    <property type="match status" value="1"/>
</dbReference>
<name>A0A1J4RSG7_9BACT</name>
<organism evidence="4 5">
    <name type="scientific">Candidatus Berkelbacteria bacterium CG1_02_42_45</name>
    <dbReference type="NCBI Taxonomy" id="1805036"/>
    <lineage>
        <taxon>Bacteria</taxon>
        <taxon>Candidatus Berkelbacteria</taxon>
    </lineage>
</organism>
<dbReference type="AlphaFoldDB" id="A0A1J4RSG7"/>
<dbReference type="Proteomes" id="UP000182753">
    <property type="component" value="Unassembled WGS sequence"/>
</dbReference>
<protein>
    <recommendedName>
        <fullName evidence="6">DUF3048 domain-containing protein</fullName>
    </recommendedName>
</protein>
<keyword evidence="1" id="KW-0472">Membrane</keyword>
<dbReference type="SUPFAM" id="SSF159774">
    <property type="entry name" value="YerB-like"/>
    <property type="match status" value="1"/>
</dbReference>
<dbReference type="InterPro" id="IPR035328">
    <property type="entry name" value="DUF3048_C"/>
</dbReference>
<evidence type="ECO:0008006" key="6">
    <source>
        <dbReference type="Google" id="ProtNLM"/>
    </source>
</evidence>
<comment type="caution">
    <text evidence="4">The sequence shown here is derived from an EMBL/GenBank/DDBJ whole genome shotgun (WGS) entry which is preliminary data.</text>
</comment>
<dbReference type="InterPro" id="IPR023158">
    <property type="entry name" value="YerB-like_sf"/>
</dbReference>
<keyword evidence="1" id="KW-1133">Transmembrane helix</keyword>
<accession>A0A1J4RSG7</accession>
<keyword evidence="1" id="KW-0812">Transmembrane</keyword>
<dbReference type="Pfam" id="PF11258">
    <property type="entry name" value="DUF3048"/>
    <property type="match status" value="1"/>
</dbReference>
<sequence>MSDIELEKADGDDKSKKSKLSFKEKLKRFWSVPRNRRIVIISVIGLILIALALGFFFILRPDLGADLSLDVNKKEESKLYQSPLDGTMVSKEDADRHSLGIMVENHVDARPQLGLSAASIIYEAIAEGGITRFLAVYGPRGAETIGPVRSARTYYVDWIRELNGYYAHCGGNYDALELIKKVGILDLDQFQNPSAYWRDYSRKVSSEHTVYTATSKLYRVASDKKYSASNTYTPYKFKTEVGAEARSTAQTIMINFGNASYNVEYKYDPTNNQYLRELAGKPHIDAATNTQLVAKNVIIQIAKRSSTVTAINEQGWAMETVGSGEAAVFQDGKETKATWKKENDNARTRFFDKGTGAEIQFNPGTTWIEVISPELSYSAK</sequence>
<feature type="domain" description="DUF3048" evidence="2">
    <location>
        <begin position="87"/>
        <end position="227"/>
    </location>
</feature>